<proteinExistence type="inferred from homology"/>
<organism evidence="3 4">
    <name type="scientific">Clostridium aestuarii</name>
    <dbReference type="NCBI Taxonomy" id="338193"/>
    <lineage>
        <taxon>Bacteria</taxon>
        <taxon>Bacillati</taxon>
        <taxon>Bacillota</taxon>
        <taxon>Clostridia</taxon>
        <taxon>Eubacteriales</taxon>
        <taxon>Clostridiaceae</taxon>
        <taxon>Clostridium</taxon>
    </lineage>
</organism>
<dbReference type="EC" id="4.2.1.47" evidence="3"/>
<keyword evidence="3" id="KW-0456">Lyase</keyword>
<reference evidence="3" key="1">
    <citation type="submission" date="2022-12" db="EMBL/GenBank/DDBJ databases">
        <authorList>
            <person name="Wang J."/>
        </authorList>
    </citation>
    <scope>NUCLEOTIDE SEQUENCE</scope>
    <source>
        <strain evidence="3">HY-45-18</strain>
    </source>
</reference>
<gene>
    <name evidence="3" type="ORF">OW763_00055</name>
</gene>
<dbReference type="Gene3D" id="3.40.50.720">
    <property type="entry name" value="NAD(P)-binding Rossmann-like Domain"/>
    <property type="match status" value="1"/>
</dbReference>
<evidence type="ECO:0000259" key="2">
    <source>
        <dbReference type="Pfam" id="PF01370"/>
    </source>
</evidence>
<evidence type="ECO:0000313" key="3">
    <source>
        <dbReference type="EMBL" id="MCY6482749.1"/>
    </source>
</evidence>
<dbReference type="PANTHER" id="PTHR43000">
    <property type="entry name" value="DTDP-D-GLUCOSE 4,6-DEHYDRATASE-RELATED"/>
    <property type="match status" value="1"/>
</dbReference>
<accession>A0ABT4CUS5</accession>
<dbReference type="PROSITE" id="PS51257">
    <property type="entry name" value="PROKAR_LIPOPROTEIN"/>
    <property type="match status" value="1"/>
</dbReference>
<dbReference type="InterPro" id="IPR036291">
    <property type="entry name" value="NAD(P)-bd_dom_sf"/>
</dbReference>
<dbReference type="EMBL" id="JAPQER010000001">
    <property type="protein sequence ID" value="MCY6482749.1"/>
    <property type="molecule type" value="Genomic_DNA"/>
</dbReference>
<evidence type="ECO:0000256" key="1">
    <source>
        <dbReference type="ARBA" id="ARBA00007637"/>
    </source>
</evidence>
<dbReference type="Proteomes" id="UP001078443">
    <property type="component" value="Unassembled WGS sequence"/>
</dbReference>
<keyword evidence="4" id="KW-1185">Reference proteome</keyword>
<name>A0ABT4CUS5_9CLOT</name>
<feature type="domain" description="NAD-dependent epimerase/dehydratase" evidence="2">
    <location>
        <begin position="5"/>
        <end position="235"/>
    </location>
</feature>
<protein>
    <submittedName>
        <fullName evidence="3">GDP-mannose 4,6-dehydratase</fullName>
        <ecNumber evidence="3">4.2.1.47</ecNumber>
    </submittedName>
</protein>
<evidence type="ECO:0000313" key="4">
    <source>
        <dbReference type="Proteomes" id="UP001078443"/>
    </source>
</evidence>
<dbReference type="RefSeq" id="WP_268039004.1">
    <property type="nucleotide sequence ID" value="NZ_JAPQER010000001.1"/>
</dbReference>
<dbReference type="Pfam" id="PF01370">
    <property type="entry name" value="Epimerase"/>
    <property type="match status" value="1"/>
</dbReference>
<comment type="similarity">
    <text evidence="1">Belongs to the NAD(P)-dependent epimerase/dehydratase family.</text>
</comment>
<dbReference type="InterPro" id="IPR001509">
    <property type="entry name" value="Epimerase_deHydtase"/>
</dbReference>
<comment type="caution">
    <text evidence="3">The sequence shown here is derived from an EMBL/GenBank/DDBJ whole genome shotgun (WGS) entry which is preliminary data.</text>
</comment>
<sequence>MNKKILITGASGFVGSCLAESLVNEGYDVNLIVRSTSNLWRLQKIRNDVKIYYVDLYDEYKLNKIIKVINPEYIFHLATYGGYPFQHEISKIISTNINGTINLINACKNIDYKSFINIGSSSEYGLKENPMRECNLLEPINLYGITKSTATLYCNMIAKTQKKPINTIRLFSVYGYYEDKKRLVPSVILSCLKGEDPKLACGDTVRDFIFVEDVVELLKYIAFDIKTQGKIYNAGYGKQHTVREMVQTIISQCNPNLQPVWNVFKSNRSDTDRWESDMSLVKKELSWIPKYNLKEGILKDIEWFKNNINLYLRKC</sequence>
<dbReference type="GO" id="GO:0008446">
    <property type="term" value="F:GDP-mannose 4,6-dehydratase activity"/>
    <property type="evidence" value="ECO:0007669"/>
    <property type="project" value="UniProtKB-EC"/>
</dbReference>
<dbReference type="SUPFAM" id="SSF51735">
    <property type="entry name" value="NAD(P)-binding Rossmann-fold domains"/>
    <property type="match status" value="1"/>
</dbReference>